<keyword evidence="2" id="KW-0234">DNA repair</keyword>
<evidence type="ECO:0000313" key="7">
    <source>
        <dbReference type="Proteomes" id="UP000276899"/>
    </source>
</evidence>
<keyword evidence="3" id="KW-0742">SOS response</keyword>
<dbReference type="GO" id="GO:0000731">
    <property type="term" value="P:DNA synthesis involved in DNA repair"/>
    <property type="evidence" value="ECO:0007669"/>
    <property type="project" value="TreeGrafter"/>
</dbReference>
<keyword evidence="1" id="KW-0227">DNA damage</keyword>
<sequence>MSRRPAAPADPTAAQHRLARVQVHNWGTFGGYHDLPVPRRGLVLTGPSGSGKSSLLDALAAVLVPAKNLRFNAAAQDSGGSDRARTVLSYVRGAYRRSPDPATGEISTDYLRQGATRSGIALTFASAEPAERLTLVRLFHAKASGAAGDAISQALILAEGDLDLDELMPYVASGIDRRAIRRDLGERLRLFDKYDAFAASFRRRLGLASEVAQRLLHRTQAAKSLTSLDTLLRDFMLDTPATFDQANAAVEQFSELRDAHASVVTAREQEQVLGPLADHDRTITEARAEQKRTSALAAAVEHHAQRLRLERLEVERDKAAQAAAALSAEVRRAALAEDEARAAHRDLAVARQGAGGAELGEATARLESAEHDLARAQDQRRSLAAALAVLEAEVPDDDAAFDELVQALGREETRIDQDLKALSEAEAALVVELERLRSRLAELRADAEQVTATGSAMPRPLLEARRLIAEAIGQPSSVLPFAGEVLRIVEGEENWRAAIEAVASGFARHLLVPDHLYRQVAQAVDSHRLGARLSYDRMLPVTAPSGVPADAVARKIEPVPGAGGARAGIGDGLADWLNAELLRRFDHRCVEDAGALVGIERGVTRAGQVKSSRTAHVKDDRRDLADPRTWTIGVDARDRLEQIAQEVSELRARQEAAEARRDELTGRAVALRSRRDACLRARETRWQDVDVTSAAARMEALRRRCERLREDTPELAELEARLEAAAQVEDEARENHVALRSRLAESEHLRDTRAQEAEALRERLEREEGESQTAPSDTPSLTEELNARFHAHGRHLGLDELAGVASAVTRELSREREAAVRRETQAVGAVERAMTQYAERWPVARGQMLPRIDYLPDHLDRLEELRRDDLPRHERRFAELLASQTRQNVGQLANEVRRAASQVRARIGPVNDALAAAEYSPGRHLRIEVAERRLPVVTDFLADLAAISTGTLDLAEETREEAEARFDRLRRVMTRLASSDPRDATWRTQVLDTRLHVSFTAVERDETGRPVNYYEGASGLSGGQRQKLVVFCLAAALRYQLTEADAAVPGYALVVLDEAFDKTDVAFTRAGLDVFAGFGFQLLLATPMKMLQTLEEHVGGAAMVTNNEEGSDSRLSLVLFEEIDGGSVPAGASGVSGVPKAAEAAEAAEVAGAPGVDAEAGPGPAAPGDGAAETGAAEGGEHHAADNPEVPDGDPDEPDLFSAMEE</sequence>
<evidence type="ECO:0000256" key="3">
    <source>
        <dbReference type="ARBA" id="ARBA00023236"/>
    </source>
</evidence>
<keyword evidence="7" id="KW-1185">Reference proteome</keyword>
<dbReference type="SUPFAM" id="SSF52540">
    <property type="entry name" value="P-loop containing nucleoside triphosphate hydrolases"/>
    <property type="match status" value="2"/>
</dbReference>
<dbReference type="GO" id="GO:0009432">
    <property type="term" value="P:SOS response"/>
    <property type="evidence" value="ECO:0007669"/>
    <property type="project" value="UniProtKB-KW"/>
</dbReference>
<dbReference type="CDD" id="cd00267">
    <property type="entry name" value="ABC_ATPase"/>
    <property type="match status" value="1"/>
</dbReference>
<dbReference type="Pfam" id="PF13555">
    <property type="entry name" value="AAA_29"/>
    <property type="match status" value="1"/>
</dbReference>
<dbReference type="PANTHER" id="PTHR32182:SF0">
    <property type="entry name" value="DNA REPLICATION AND REPAIR PROTEIN RECF"/>
    <property type="match status" value="1"/>
</dbReference>
<feature type="compositionally biased region" description="Acidic residues" evidence="5">
    <location>
        <begin position="1189"/>
        <end position="1206"/>
    </location>
</feature>
<dbReference type="GO" id="GO:0006302">
    <property type="term" value="P:double-strand break repair"/>
    <property type="evidence" value="ECO:0007669"/>
    <property type="project" value="TreeGrafter"/>
</dbReference>
<dbReference type="KEGG" id="asla:NCTC11923_00668"/>
<proteinExistence type="predicted"/>
<protein>
    <submittedName>
        <fullName evidence="6">Uncharacterized protein conserved in bacteria</fullName>
    </submittedName>
</protein>
<gene>
    <name evidence="6" type="ORF">NCTC11923_00668</name>
</gene>
<dbReference type="AlphaFoldDB" id="A0A3S5EM39"/>
<evidence type="ECO:0000256" key="4">
    <source>
        <dbReference type="SAM" id="Coils"/>
    </source>
</evidence>
<dbReference type="InterPro" id="IPR027417">
    <property type="entry name" value="P-loop_NTPase"/>
</dbReference>
<dbReference type="Gene3D" id="3.40.50.300">
    <property type="entry name" value="P-loop containing nucleotide triphosphate hydrolases"/>
    <property type="match status" value="1"/>
</dbReference>
<accession>A0A3S5EM39</accession>
<organism evidence="6 7">
    <name type="scientific">Actinomyces slackii</name>
    <dbReference type="NCBI Taxonomy" id="52774"/>
    <lineage>
        <taxon>Bacteria</taxon>
        <taxon>Bacillati</taxon>
        <taxon>Actinomycetota</taxon>
        <taxon>Actinomycetes</taxon>
        <taxon>Actinomycetales</taxon>
        <taxon>Actinomycetaceae</taxon>
        <taxon>Actinomyces</taxon>
    </lineage>
</organism>
<evidence type="ECO:0000313" key="6">
    <source>
        <dbReference type="EMBL" id="VEG74049.1"/>
    </source>
</evidence>
<feature type="coiled-coil region" evidence="4">
    <location>
        <begin position="359"/>
        <end position="393"/>
    </location>
</feature>
<keyword evidence="4" id="KW-0175">Coiled coil</keyword>
<dbReference type="STRING" id="1278298.GCA_000428685_00191"/>
<feature type="compositionally biased region" description="Polar residues" evidence="5">
    <location>
        <begin position="771"/>
        <end position="781"/>
    </location>
</feature>
<feature type="coiled-coil region" evidence="4">
    <location>
        <begin position="633"/>
        <end position="667"/>
    </location>
</feature>
<feature type="compositionally biased region" description="Low complexity" evidence="5">
    <location>
        <begin position="1149"/>
        <end position="1176"/>
    </location>
</feature>
<name>A0A3S5EM39_9ACTO</name>
<dbReference type="PANTHER" id="PTHR32182">
    <property type="entry name" value="DNA REPLICATION AND REPAIR PROTEIN RECF"/>
    <property type="match status" value="1"/>
</dbReference>
<feature type="region of interest" description="Disordered" evidence="5">
    <location>
        <begin position="1149"/>
        <end position="1206"/>
    </location>
</feature>
<dbReference type="Proteomes" id="UP000276899">
    <property type="component" value="Chromosome"/>
</dbReference>
<dbReference type="EMBL" id="LR134363">
    <property type="protein sequence ID" value="VEG74049.1"/>
    <property type="molecule type" value="Genomic_DNA"/>
</dbReference>
<feature type="coiled-coil region" evidence="4">
    <location>
        <begin position="419"/>
        <end position="453"/>
    </location>
</feature>
<feature type="region of interest" description="Disordered" evidence="5">
    <location>
        <begin position="761"/>
        <end position="781"/>
    </location>
</feature>
<evidence type="ECO:0000256" key="1">
    <source>
        <dbReference type="ARBA" id="ARBA00022763"/>
    </source>
</evidence>
<dbReference type="Pfam" id="PF13558">
    <property type="entry name" value="SbcC_Walker_B"/>
    <property type="match status" value="1"/>
</dbReference>
<evidence type="ECO:0000256" key="5">
    <source>
        <dbReference type="SAM" id="MobiDB-lite"/>
    </source>
</evidence>
<dbReference type="RefSeq" id="WP_051280956.1">
    <property type="nucleotide sequence ID" value="NZ_LR134363.1"/>
</dbReference>
<feature type="coiled-coil region" evidence="4">
    <location>
        <begin position="952"/>
        <end position="979"/>
    </location>
</feature>
<evidence type="ECO:0000256" key="2">
    <source>
        <dbReference type="ARBA" id="ARBA00023204"/>
    </source>
</evidence>
<reference evidence="6 7" key="1">
    <citation type="submission" date="2018-12" db="EMBL/GenBank/DDBJ databases">
        <authorList>
            <consortium name="Pathogen Informatics"/>
        </authorList>
    </citation>
    <scope>NUCLEOTIDE SEQUENCE [LARGE SCALE GENOMIC DNA]</scope>
    <source>
        <strain evidence="6 7">NCTC11923</strain>
    </source>
</reference>